<accession>A0A397W4Z1</accession>
<proteinExistence type="predicted"/>
<reference evidence="2 3" key="1">
    <citation type="submission" date="2018-06" db="EMBL/GenBank/DDBJ databases">
        <title>Comparative genomics reveals the genomic features of Rhizophagus irregularis, R. cerebriforme, R. diaphanum and Gigaspora rosea, and their symbiotic lifestyle signature.</title>
        <authorList>
            <person name="Morin E."/>
            <person name="San Clemente H."/>
            <person name="Chen E.C.H."/>
            <person name="De La Providencia I."/>
            <person name="Hainaut M."/>
            <person name="Kuo A."/>
            <person name="Kohler A."/>
            <person name="Murat C."/>
            <person name="Tang N."/>
            <person name="Roy S."/>
            <person name="Loubradou J."/>
            <person name="Henrissat B."/>
            <person name="Grigoriev I.V."/>
            <person name="Corradi N."/>
            <person name="Roux C."/>
            <person name="Martin F.M."/>
        </authorList>
    </citation>
    <scope>NUCLEOTIDE SEQUENCE [LARGE SCALE GENOMIC DNA]</scope>
    <source>
        <strain evidence="2 3">DAOM 194757</strain>
    </source>
</reference>
<gene>
    <name evidence="2" type="ORF">C2G38_2058838</name>
</gene>
<evidence type="ECO:0000313" key="3">
    <source>
        <dbReference type="Proteomes" id="UP000266673"/>
    </source>
</evidence>
<name>A0A397W4Z1_9GLOM</name>
<evidence type="ECO:0000313" key="2">
    <source>
        <dbReference type="EMBL" id="RIB28617.1"/>
    </source>
</evidence>
<comment type="caution">
    <text evidence="2">The sequence shown here is derived from an EMBL/GenBank/DDBJ whole genome shotgun (WGS) entry which is preliminary data.</text>
</comment>
<dbReference type="AlphaFoldDB" id="A0A397W4Z1"/>
<keyword evidence="1" id="KW-1133">Transmembrane helix</keyword>
<organism evidence="2 3">
    <name type="scientific">Gigaspora rosea</name>
    <dbReference type="NCBI Taxonomy" id="44941"/>
    <lineage>
        <taxon>Eukaryota</taxon>
        <taxon>Fungi</taxon>
        <taxon>Fungi incertae sedis</taxon>
        <taxon>Mucoromycota</taxon>
        <taxon>Glomeromycotina</taxon>
        <taxon>Glomeromycetes</taxon>
        <taxon>Diversisporales</taxon>
        <taxon>Gigasporaceae</taxon>
        <taxon>Gigaspora</taxon>
    </lineage>
</organism>
<protein>
    <submittedName>
        <fullName evidence="2">Uncharacterized protein</fullName>
    </submittedName>
</protein>
<evidence type="ECO:0000256" key="1">
    <source>
        <dbReference type="SAM" id="Phobius"/>
    </source>
</evidence>
<dbReference type="Proteomes" id="UP000266673">
    <property type="component" value="Unassembled WGS sequence"/>
</dbReference>
<keyword evidence="1" id="KW-0472">Membrane</keyword>
<dbReference type="EMBL" id="QKWP01000060">
    <property type="protein sequence ID" value="RIB28617.1"/>
    <property type="molecule type" value="Genomic_DNA"/>
</dbReference>
<feature type="transmembrane region" description="Helical" evidence="1">
    <location>
        <begin position="42"/>
        <end position="61"/>
    </location>
</feature>
<keyword evidence="3" id="KW-1185">Reference proteome</keyword>
<keyword evidence="1" id="KW-0812">Transmembrane</keyword>
<sequence length="68" mass="8377">MNILYMKKNISPYIIRDMIFNFMMEFLFFGITSNLLRTFAKGYYDVICVFRFYIFPLFLILTRVNNFF</sequence>
<feature type="transmembrane region" description="Helical" evidence="1">
    <location>
        <begin position="20"/>
        <end position="36"/>
    </location>
</feature>